<sequence length="282" mass="28740">MKRLLLATVAASSLAIASPAVAQSDGRTDTIDADVEYSNDIDVEIEIVSDFDKYVNLVGTVDLRGLIRADSAAVAINDVKQWQQDQIIEDNEVNVVETFDVAGSGNLGVNLAAGIYNQQMNSAALAISDANSGEDDNRAGGWAEAATISLQHLTDTEYQTLYQLDDDRLVVQGGTVTGAGNIGVNATAGAFNQQSNLMTMAVATDSVLAEANAALVQLSQGNTSYDITGPHRVGSLTLTGASGNIGVNMSAGVGNQQVNSLTMAVGSGNGGGGGGGGGGDDI</sequence>
<dbReference type="Proteomes" id="UP000321857">
    <property type="component" value="Chromosome"/>
</dbReference>
<dbReference type="KEGG" id="sxa:FMM02_00090"/>
<feature type="chain" id="PRO_5021873391" evidence="1">
    <location>
        <begin position="23"/>
        <end position="282"/>
    </location>
</feature>
<evidence type="ECO:0000313" key="2">
    <source>
        <dbReference type="EMBL" id="QDP18496.1"/>
    </source>
</evidence>
<organism evidence="2 3">
    <name type="scientific">Sphingomonas xanthus</name>
    <dbReference type="NCBI Taxonomy" id="2594473"/>
    <lineage>
        <taxon>Bacteria</taxon>
        <taxon>Pseudomonadati</taxon>
        <taxon>Pseudomonadota</taxon>
        <taxon>Alphaproteobacteria</taxon>
        <taxon>Sphingomonadales</taxon>
        <taxon>Sphingomonadaceae</taxon>
        <taxon>Sphingomonas</taxon>
    </lineage>
</organism>
<evidence type="ECO:0000256" key="1">
    <source>
        <dbReference type="SAM" id="SignalP"/>
    </source>
</evidence>
<dbReference type="RefSeq" id="WP_147492959.1">
    <property type="nucleotide sequence ID" value="NZ_CP041659.1"/>
</dbReference>
<accession>A0A516INR5</accession>
<keyword evidence="1" id="KW-0732">Signal</keyword>
<proteinExistence type="predicted"/>
<dbReference type="OrthoDB" id="7597158at2"/>
<keyword evidence="3" id="KW-1185">Reference proteome</keyword>
<dbReference type="EMBL" id="CP041659">
    <property type="protein sequence ID" value="QDP18496.1"/>
    <property type="molecule type" value="Genomic_DNA"/>
</dbReference>
<evidence type="ECO:0000313" key="3">
    <source>
        <dbReference type="Proteomes" id="UP000321857"/>
    </source>
</evidence>
<gene>
    <name evidence="2" type="ORF">FMM02_00090</name>
</gene>
<dbReference type="AlphaFoldDB" id="A0A516INR5"/>
<reference evidence="2 3" key="1">
    <citation type="submission" date="2019-07" db="EMBL/GenBank/DDBJ databases">
        <title>Sphingomonas AE3 Genome sequencing and assembly.</title>
        <authorList>
            <person name="Kim H."/>
        </authorList>
    </citation>
    <scope>NUCLEOTIDE SEQUENCE [LARGE SCALE GENOMIC DNA]</scope>
    <source>
        <strain evidence="2 3">AE3</strain>
    </source>
</reference>
<protein>
    <submittedName>
        <fullName evidence="2">Uncharacterized protein</fullName>
    </submittedName>
</protein>
<name>A0A516INR5_9SPHN</name>
<feature type="signal peptide" evidence="1">
    <location>
        <begin position="1"/>
        <end position="22"/>
    </location>
</feature>